<dbReference type="AlphaFoldDB" id="A0AAV8W4R8"/>
<evidence type="ECO:0000313" key="2">
    <source>
        <dbReference type="Proteomes" id="UP001159042"/>
    </source>
</evidence>
<dbReference type="Pfam" id="PF16037">
    <property type="entry name" value="DUF4790"/>
    <property type="match status" value="1"/>
</dbReference>
<organism evidence="1 2">
    <name type="scientific">Exocentrus adspersus</name>
    <dbReference type="NCBI Taxonomy" id="1586481"/>
    <lineage>
        <taxon>Eukaryota</taxon>
        <taxon>Metazoa</taxon>
        <taxon>Ecdysozoa</taxon>
        <taxon>Arthropoda</taxon>
        <taxon>Hexapoda</taxon>
        <taxon>Insecta</taxon>
        <taxon>Pterygota</taxon>
        <taxon>Neoptera</taxon>
        <taxon>Endopterygota</taxon>
        <taxon>Coleoptera</taxon>
        <taxon>Polyphaga</taxon>
        <taxon>Cucujiformia</taxon>
        <taxon>Chrysomeloidea</taxon>
        <taxon>Cerambycidae</taxon>
        <taxon>Lamiinae</taxon>
        <taxon>Acanthocinini</taxon>
        <taxon>Exocentrus</taxon>
    </lineage>
</organism>
<proteinExistence type="predicted"/>
<accession>A0AAV8W4R8</accession>
<gene>
    <name evidence="1" type="ORF">NQ315_015744</name>
</gene>
<comment type="caution">
    <text evidence="1">The sequence shown here is derived from an EMBL/GenBank/DDBJ whole genome shotgun (WGS) entry which is preliminary data.</text>
</comment>
<dbReference type="Proteomes" id="UP001159042">
    <property type="component" value="Unassembled WGS sequence"/>
</dbReference>
<keyword evidence="2" id="KW-1185">Reference proteome</keyword>
<dbReference type="InterPro" id="IPR032004">
    <property type="entry name" value="DUF4790"/>
</dbReference>
<name>A0AAV8W4R8_9CUCU</name>
<dbReference type="EMBL" id="JANEYG010000012">
    <property type="protein sequence ID" value="KAJ8920951.1"/>
    <property type="molecule type" value="Genomic_DNA"/>
</dbReference>
<reference evidence="1 2" key="1">
    <citation type="journal article" date="2023" name="Insect Mol. Biol.">
        <title>Genome sequencing provides insights into the evolution of gene families encoding plant cell wall-degrading enzymes in longhorned beetles.</title>
        <authorList>
            <person name="Shin N.R."/>
            <person name="Okamura Y."/>
            <person name="Kirsch R."/>
            <person name="Pauchet Y."/>
        </authorList>
    </citation>
    <scope>NUCLEOTIDE SEQUENCE [LARGE SCALE GENOMIC DNA]</scope>
    <source>
        <strain evidence="1">EAD_L_NR</strain>
    </source>
</reference>
<sequence length="96" mass="11244">MNLSINDSNDPSYTRLELPYRVICRQRYRQAGVLQRKQFVKEIKDHELLQTKALDGVRIHREFCNSNLCPPRIFDKVVLSDSQKSKIEKILANEIA</sequence>
<evidence type="ECO:0000313" key="1">
    <source>
        <dbReference type="EMBL" id="KAJ8920951.1"/>
    </source>
</evidence>
<protein>
    <submittedName>
        <fullName evidence="1">Uncharacterized protein</fullName>
    </submittedName>
</protein>